<gene>
    <name evidence="1" type="ORF">J0A66_17970</name>
</gene>
<organism evidence="1 2">
    <name type="scientific">Bowmanella dokdonensis</name>
    <dbReference type="NCBI Taxonomy" id="751969"/>
    <lineage>
        <taxon>Bacteria</taxon>
        <taxon>Pseudomonadati</taxon>
        <taxon>Pseudomonadota</taxon>
        <taxon>Gammaproteobacteria</taxon>
        <taxon>Alteromonadales</taxon>
        <taxon>Alteromonadaceae</taxon>
        <taxon>Bowmanella</taxon>
    </lineage>
</organism>
<dbReference type="RefSeq" id="WP_206575232.1">
    <property type="nucleotide sequence ID" value="NZ_JAFKCV010000013.1"/>
</dbReference>
<keyword evidence="2" id="KW-1185">Reference proteome</keyword>
<protein>
    <submittedName>
        <fullName evidence="1">Uncharacterized protein</fullName>
    </submittedName>
</protein>
<proteinExistence type="predicted"/>
<reference evidence="1" key="1">
    <citation type="submission" date="2021-03" db="EMBL/GenBank/DDBJ databases">
        <title>novel species isolated from a fishpond in China.</title>
        <authorList>
            <person name="Lu H."/>
            <person name="Cai Z."/>
        </authorList>
    </citation>
    <scope>NUCLEOTIDE SEQUENCE</scope>
    <source>
        <strain evidence="1">JCM 30855</strain>
    </source>
</reference>
<comment type="caution">
    <text evidence="1">The sequence shown here is derived from an EMBL/GenBank/DDBJ whole genome shotgun (WGS) entry which is preliminary data.</text>
</comment>
<evidence type="ECO:0000313" key="1">
    <source>
        <dbReference type="EMBL" id="MBN7827124.1"/>
    </source>
</evidence>
<evidence type="ECO:0000313" key="2">
    <source>
        <dbReference type="Proteomes" id="UP000664654"/>
    </source>
</evidence>
<accession>A0A939DQZ3</accession>
<name>A0A939DQZ3_9ALTE</name>
<dbReference type="EMBL" id="JAFKCV010000013">
    <property type="protein sequence ID" value="MBN7827124.1"/>
    <property type="molecule type" value="Genomic_DNA"/>
</dbReference>
<dbReference type="AlphaFoldDB" id="A0A939DQZ3"/>
<dbReference type="Proteomes" id="UP000664654">
    <property type="component" value="Unassembled WGS sequence"/>
</dbReference>
<sequence>MSEIVKETDKLYQDANPAASAVSGTKPTGLKIIFEAIRLNQIHIERTLQRHAAQSNMSIQQRDKI</sequence>